<dbReference type="PANTHER" id="PTHR33337">
    <property type="entry name" value="GFA DOMAIN-CONTAINING PROTEIN"/>
    <property type="match status" value="1"/>
</dbReference>
<accession>A0ABU5EFG2</accession>
<dbReference type="PANTHER" id="PTHR33337:SF40">
    <property type="entry name" value="CENP-V_GFA DOMAIN-CONTAINING PROTEIN-RELATED"/>
    <property type="match status" value="1"/>
</dbReference>
<evidence type="ECO:0000313" key="7">
    <source>
        <dbReference type="Proteomes" id="UP001279642"/>
    </source>
</evidence>
<keyword evidence="3" id="KW-0862">Zinc</keyword>
<evidence type="ECO:0000256" key="3">
    <source>
        <dbReference type="ARBA" id="ARBA00022833"/>
    </source>
</evidence>
<dbReference type="RefSeq" id="WP_320510160.1">
    <property type="nucleotide sequence ID" value="NZ_JAXCLW010000007.1"/>
</dbReference>
<feature type="domain" description="CENP-V/GFA" evidence="5">
    <location>
        <begin position="10"/>
        <end position="112"/>
    </location>
</feature>
<dbReference type="Pfam" id="PF04828">
    <property type="entry name" value="GFA"/>
    <property type="match status" value="1"/>
</dbReference>
<evidence type="ECO:0000256" key="2">
    <source>
        <dbReference type="ARBA" id="ARBA00022723"/>
    </source>
</evidence>
<dbReference type="InterPro" id="IPR011057">
    <property type="entry name" value="Mss4-like_sf"/>
</dbReference>
<dbReference type="EMBL" id="JAXCLW010000007">
    <property type="protein sequence ID" value="MDY0885091.1"/>
    <property type="molecule type" value="Genomic_DNA"/>
</dbReference>
<gene>
    <name evidence="6" type="ORF">SMD27_19770</name>
</gene>
<keyword evidence="2" id="KW-0479">Metal-binding</keyword>
<dbReference type="InterPro" id="IPR006913">
    <property type="entry name" value="CENP-V/GFA"/>
</dbReference>
<reference evidence="6 7" key="1">
    <citation type="journal article" date="2016" name="Antonie Van Leeuwenhoek">
        <title>Dongia soli sp. nov., isolated from soil from Dokdo, Korea.</title>
        <authorList>
            <person name="Kim D.U."/>
            <person name="Lee H."/>
            <person name="Kim H."/>
            <person name="Kim S.G."/>
            <person name="Ka J.O."/>
        </authorList>
    </citation>
    <scope>NUCLEOTIDE SEQUENCE [LARGE SCALE GENOMIC DNA]</scope>
    <source>
        <strain evidence="6 7">D78</strain>
    </source>
</reference>
<protein>
    <submittedName>
        <fullName evidence="6">GFA family protein</fullName>
    </submittedName>
</protein>
<comment type="caution">
    <text evidence="6">The sequence shown here is derived from an EMBL/GenBank/DDBJ whole genome shotgun (WGS) entry which is preliminary data.</text>
</comment>
<proteinExistence type="inferred from homology"/>
<dbReference type="Gene3D" id="3.90.1590.10">
    <property type="entry name" value="glutathione-dependent formaldehyde- activating enzyme (gfa)"/>
    <property type="match status" value="1"/>
</dbReference>
<sequence>MSEQASAFPQSGGCLCGRIRYRLLAPPIWTGYCHCTSCRRSTGTVGVAYAGFHNRDVEFDKEPATFNSSPGVRRSFCPTCGTPMVYRSTRWPDETHILVGSMDNPEACPPANHFHASEQVSWLRLEDSLPRHN</sequence>
<evidence type="ECO:0000259" key="5">
    <source>
        <dbReference type="PROSITE" id="PS51891"/>
    </source>
</evidence>
<keyword evidence="4" id="KW-0456">Lyase</keyword>
<dbReference type="SUPFAM" id="SSF51316">
    <property type="entry name" value="Mss4-like"/>
    <property type="match status" value="1"/>
</dbReference>
<dbReference type="Proteomes" id="UP001279642">
    <property type="component" value="Unassembled WGS sequence"/>
</dbReference>
<keyword evidence="7" id="KW-1185">Reference proteome</keyword>
<comment type="similarity">
    <text evidence="1">Belongs to the Gfa family.</text>
</comment>
<evidence type="ECO:0000256" key="1">
    <source>
        <dbReference type="ARBA" id="ARBA00005495"/>
    </source>
</evidence>
<organism evidence="6 7">
    <name type="scientific">Dongia soli</name>
    <dbReference type="NCBI Taxonomy" id="600628"/>
    <lineage>
        <taxon>Bacteria</taxon>
        <taxon>Pseudomonadati</taxon>
        <taxon>Pseudomonadota</taxon>
        <taxon>Alphaproteobacteria</taxon>
        <taxon>Rhodospirillales</taxon>
        <taxon>Dongiaceae</taxon>
        <taxon>Dongia</taxon>
    </lineage>
</organism>
<evidence type="ECO:0000256" key="4">
    <source>
        <dbReference type="ARBA" id="ARBA00023239"/>
    </source>
</evidence>
<evidence type="ECO:0000313" key="6">
    <source>
        <dbReference type="EMBL" id="MDY0885091.1"/>
    </source>
</evidence>
<name>A0ABU5EFG2_9PROT</name>
<dbReference type="PROSITE" id="PS51891">
    <property type="entry name" value="CENP_V_GFA"/>
    <property type="match status" value="1"/>
</dbReference>